<dbReference type="Proteomes" id="UP000176404">
    <property type="component" value="Unassembled WGS sequence"/>
</dbReference>
<sequence length="275" mass="32250">MWQVYNMLSDGKIGRLLDFGCGNGYFLGKLKNKVEGLYGCDPYGEPFEKKSVNFEDVKFEKINPHEPLPYPDCFFDVVTAIEVIEHVGDEKRVIRELYRILKNGGVLIITVPNKGIFDFLDRGNLKFNFPKLHKFLYSRFYGKENYLKHFVNEKNMYGDVTITDNSYHKHYNLKNIKELLRDEFEIKQYCLYSFFAPFIIIFMQIINILFNELFRSFATKYPSPSSSAHSSSRQAARYSRANKNISFLRKILHIDGKIFHCNYSYGLIVKAEKVL</sequence>
<keyword evidence="1" id="KW-0472">Membrane</keyword>
<reference evidence="3 4" key="1">
    <citation type="journal article" date="2016" name="Nat. Commun.">
        <title>Thousands of microbial genomes shed light on interconnected biogeochemical processes in an aquifer system.</title>
        <authorList>
            <person name="Anantharaman K."/>
            <person name="Brown C.T."/>
            <person name="Hug L.A."/>
            <person name="Sharon I."/>
            <person name="Castelle C.J."/>
            <person name="Probst A.J."/>
            <person name="Thomas B.C."/>
            <person name="Singh A."/>
            <person name="Wilkins M.J."/>
            <person name="Karaoz U."/>
            <person name="Brodie E.L."/>
            <person name="Williams K.H."/>
            <person name="Hubbard S.S."/>
            <person name="Banfield J.F."/>
        </authorList>
    </citation>
    <scope>NUCLEOTIDE SEQUENCE [LARGE SCALE GENOMIC DNA]</scope>
</reference>
<accession>A0A1F8B974</accession>
<protein>
    <recommendedName>
        <fullName evidence="2">Methyltransferase type 11 domain-containing protein</fullName>
    </recommendedName>
</protein>
<dbReference type="STRING" id="1802517.A2892_00990"/>
<dbReference type="Pfam" id="PF08241">
    <property type="entry name" value="Methyltransf_11"/>
    <property type="match status" value="1"/>
</dbReference>
<evidence type="ECO:0000313" key="4">
    <source>
        <dbReference type="Proteomes" id="UP000176404"/>
    </source>
</evidence>
<evidence type="ECO:0000259" key="2">
    <source>
        <dbReference type="Pfam" id="PF08241"/>
    </source>
</evidence>
<name>A0A1F8B974_9BACT</name>
<keyword evidence="1" id="KW-0812">Transmembrane</keyword>
<dbReference type="CDD" id="cd02440">
    <property type="entry name" value="AdoMet_MTases"/>
    <property type="match status" value="1"/>
</dbReference>
<dbReference type="Gene3D" id="3.40.50.150">
    <property type="entry name" value="Vaccinia Virus protein VP39"/>
    <property type="match status" value="1"/>
</dbReference>
<keyword evidence="1" id="KW-1133">Transmembrane helix</keyword>
<feature type="transmembrane region" description="Helical" evidence="1">
    <location>
        <begin position="191"/>
        <end position="210"/>
    </location>
</feature>
<organism evidence="3 4">
    <name type="scientific">Candidatus Woesebacteria bacterium RIFCSPLOWO2_01_FULL_39_10b</name>
    <dbReference type="NCBI Taxonomy" id="1802517"/>
    <lineage>
        <taxon>Bacteria</taxon>
        <taxon>Candidatus Woeseibacteriota</taxon>
    </lineage>
</organism>
<dbReference type="InterPro" id="IPR029063">
    <property type="entry name" value="SAM-dependent_MTases_sf"/>
</dbReference>
<dbReference type="GO" id="GO:0008757">
    <property type="term" value="F:S-adenosylmethionine-dependent methyltransferase activity"/>
    <property type="evidence" value="ECO:0007669"/>
    <property type="project" value="InterPro"/>
</dbReference>
<comment type="caution">
    <text evidence="3">The sequence shown here is derived from an EMBL/GenBank/DDBJ whole genome shotgun (WGS) entry which is preliminary data.</text>
</comment>
<proteinExistence type="predicted"/>
<dbReference type="SUPFAM" id="SSF53335">
    <property type="entry name" value="S-adenosyl-L-methionine-dependent methyltransferases"/>
    <property type="match status" value="1"/>
</dbReference>
<gene>
    <name evidence="3" type="ORF">A2892_00990</name>
</gene>
<dbReference type="AlphaFoldDB" id="A0A1F8B974"/>
<evidence type="ECO:0000313" key="3">
    <source>
        <dbReference type="EMBL" id="OGM60604.1"/>
    </source>
</evidence>
<dbReference type="PANTHER" id="PTHR43591">
    <property type="entry name" value="METHYLTRANSFERASE"/>
    <property type="match status" value="1"/>
</dbReference>
<dbReference type="EMBL" id="MGHD01000003">
    <property type="protein sequence ID" value="OGM60604.1"/>
    <property type="molecule type" value="Genomic_DNA"/>
</dbReference>
<evidence type="ECO:0000256" key="1">
    <source>
        <dbReference type="SAM" id="Phobius"/>
    </source>
</evidence>
<dbReference type="InterPro" id="IPR013216">
    <property type="entry name" value="Methyltransf_11"/>
</dbReference>
<feature type="domain" description="Methyltransferase type 11" evidence="2">
    <location>
        <begin position="17"/>
        <end position="109"/>
    </location>
</feature>